<keyword evidence="2" id="KW-1133">Transmembrane helix</keyword>
<reference evidence="3" key="1">
    <citation type="submission" date="2023-03" db="EMBL/GenBank/DDBJ databases">
        <title>Massive genome expansion in bonnet fungi (Mycena s.s.) driven by repeated elements and novel gene families across ecological guilds.</title>
        <authorList>
            <consortium name="Lawrence Berkeley National Laboratory"/>
            <person name="Harder C.B."/>
            <person name="Miyauchi S."/>
            <person name="Viragh M."/>
            <person name="Kuo A."/>
            <person name="Thoen E."/>
            <person name="Andreopoulos B."/>
            <person name="Lu D."/>
            <person name="Skrede I."/>
            <person name="Drula E."/>
            <person name="Henrissat B."/>
            <person name="Morin E."/>
            <person name="Kohler A."/>
            <person name="Barry K."/>
            <person name="LaButti K."/>
            <person name="Morin E."/>
            <person name="Salamov A."/>
            <person name="Lipzen A."/>
            <person name="Mereny Z."/>
            <person name="Hegedus B."/>
            <person name="Baldrian P."/>
            <person name="Stursova M."/>
            <person name="Weitz H."/>
            <person name="Taylor A."/>
            <person name="Grigoriev I.V."/>
            <person name="Nagy L.G."/>
            <person name="Martin F."/>
            <person name="Kauserud H."/>
        </authorList>
    </citation>
    <scope>NUCLEOTIDE SEQUENCE</scope>
    <source>
        <strain evidence="3">CBHHK002</strain>
    </source>
</reference>
<evidence type="ECO:0000313" key="3">
    <source>
        <dbReference type="EMBL" id="KAJ7364540.1"/>
    </source>
</evidence>
<organism evidence="3 4">
    <name type="scientific">Mycena albidolilacea</name>
    <dbReference type="NCBI Taxonomy" id="1033008"/>
    <lineage>
        <taxon>Eukaryota</taxon>
        <taxon>Fungi</taxon>
        <taxon>Dikarya</taxon>
        <taxon>Basidiomycota</taxon>
        <taxon>Agaricomycotina</taxon>
        <taxon>Agaricomycetes</taxon>
        <taxon>Agaricomycetidae</taxon>
        <taxon>Agaricales</taxon>
        <taxon>Marasmiineae</taxon>
        <taxon>Mycenaceae</taxon>
        <taxon>Mycena</taxon>
    </lineage>
</organism>
<feature type="transmembrane region" description="Helical" evidence="2">
    <location>
        <begin position="12"/>
        <end position="32"/>
    </location>
</feature>
<feature type="transmembrane region" description="Helical" evidence="2">
    <location>
        <begin position="648"/>
        <end position="669"/>
    </location>
</feature>
<feature type="region of interest" description="Disordered" evidence="1">
    <location>
        <begin position="1036"/>
        <end position="1057"/>
    </location>
</feature>
<dbReference type="EMBL" id="JARIHO010000003">
    <property type="protein sequence ID" value="KAJ7364540.1"/>
    <property type="molecule type" value="Genomic_DNA"/>
</dbReference>
<feature type="transmembrane region" description="Helical" evidence="2">
    <location>
        <begin position="532"/>
        <end position="553"/>
    </location>
</feature>
<feature type="transmembrane region" description="Helical" evidence="2">
    <location>
        <begin position="126"/>
        <end position="144"/>
    </location>
</feature>
<feature type="transmembrane region" description="Helical" evidence="2">
    <location>
        <begin position="1098"/>
        <end position="1118"/>
    </location>
</feature>
<sequence>MERKGFLRRHLLSAVCFTLHLVLVLVHVAVLIGTIKEWEHRFIFPLGDQTTVSFWTTVITQSFGTILTATLVFLTQRLAMQRNVGPHRTLTATHDSLSSWAGLGSALVTLFNQVSVPASVFGTFNIVGYLGCISILHITIPAILSVETSNTTVSVPGITFGIPEYANSTAINSTRDFMRTFPTNFLPWSGVFDDSQMLGLSNGSLYESPGGEARVSAIGFNITCGYVSAQVDHVDAEPLDESETGFDLTVNSVPSHFYSYSQSLLPNTLSIFDGFSYERNQNDSVYLSTTTIVVDSQGNQGSPLIFNQQSLPILKNLTKFDLNSSQIQFLQCSKSLVPQSATIDSQSNTIISGSLSPNLHKNQSTWVPAADLNFITHNATLLGGDLVRELIVQRFLASTLSHQWSDILTESIELGPWSWSSVDQYLMSYLGLDPSANVSSESVVLQLHDIENALSNILAMIFWTGEEDNSLTGEDMTQLLAGGHVALDPWYLKYSHSAGLEQAEAGTIPVLLSGRATINQQDASNVRLNSNLIAVILGLATSITLMVLCFAFLRIPAGPNGNTGAGLLYTIWLWRNQAQFSNPLRDIQQPTETNLRKTGLIPLDPDTKEREYANISRQDTQNSLDKPFFRSSTLLGTIHASFSRTEHLIMCIPLHILLVVAYLILLGFAVSKKEHNIIFPIGSQQTVSFVCKVATTAFGTIYYTLLVYLTQRLAVAHAIRKYSLLTATHDKVVAWTGIGSAVSTLDLLYLALLSNNLSSTRNNAGHCLRAVIYIIDLHHSADPGHAAMVGYPKQSAAFLPWIGIGQLDESRTLGLSGGSLYNVLTKPYPGSPITEVPAIGFNITCGYISDATVKKLHRPKDEKETGVQDYNVSFPTEGIHWAPWANVPDPNTILIAHLEQELPTDPIILYTQNSVADSHGKLGSPVTLPHSNVTLQFIQCFKSLVHQMGRVDPGSRKIMLGSLYPPIDKSNSTWQAYNTNLRTVIEDKSSILEGDYWAQILSPLDAPDILFMASGWSVDWGSMYLMQQLGLKPVDSSNPAEGISQPPPGSGERENVHPSGLAMEDLEANDDIGPNHTPVLSTGSTTVQQLITGARLDASIGVGASILLLILVFVFAAGTRISDPYLTSLGFLQVIWVFEHHPELSEVLKQVEDPTDYNLRIAGMVKAPILGDARLSRLYMPAVGQAIFWVSKSSGRVDRWRVARMSACDRVLNSAHDSR</sequence>
<keyword evidence="2" id="KW-0812">Transmembrane</keyword>
<feature type="transmembrane region" description="Helical" evidence="2">
    <location>
        <begin position="52"/>
        <end position="74"/>
    </location>
</feature>
<keyword evidence="4" id="KW-1185">Reference proteome</keyword>
<feature type="transmembrane region" description="Helical" evidence="2">
    <location>
        <begin position="732"/>
        <end position="752"/>
    </location>
</feature>
<evidence type="ECO:0000256" key="2">
    <source>
        <dbReference type="SAM" id="Phobius"/>
    </source>
</evidence>
<evidence type="ECO:0000256" key="1">
    <source>
        <dbReference type="SAM" id="MobiDB-lite"/>
    </source>
</evidence>
<feature type="transmembrane region" description="Helical" evidence="2">
    <location>
        <begin position="689"/>
        <end position="711"/>
    </location>
</feature>
<gene>
    <name evidence="3" type="ORF">DFH08DRAFT_1016976</name>
</gene>
<proteinExistence type="predicted"/>
<accession>A0AAD7F465</accession>
<comment type="caution">
    <text evidence="3">The sequence shown here is derived from an EMBL/GenBank/DDBJ whole genome shotgun (WGS) entry which is preliminary data.</text>
</comment>
<keyword evidence="2" id="KW-0472">Membrane</keyword>
<dbReference type="Proteomes" id="UP001218218">
    <property type="component" value="Unassembled WGS sequence"/>
</dbReference>
<evidence type="ECO:0000313" key="4">
    <source>
        <dbReference type="Proteomes" id="UP001218218"/>
    </source>
</evidence>
<dbReference type="AlphaFoldDB" id="A0AAD7F465"/>
<protein>
    <submittedName>
        <fullName evidence="3">Uncharacterized protein</fullName>
    </submittedName>
</protein>
<name>A0AAD7F465_9AGAR</name>